<proteinExistence type="predicted"/>
<protein>
    <submittedName>
        <fullName evidence="3">DUF58 domain-containing protein</fullName>
    </submittedName>
</protein>
<gene>
    <name evidence="3" type="ORF">HCR76_08060</name>
</gene>
<evidence type="ECO:0000256" key="1">
    <source>
        <dbReference type="SAM" id="Phobius"/>
    </source>
</evidence>
<dbReference type="RefSeq" id="WP_166989839.1">
    <property type="nucleotide sequence ID" value="NZ_CP061169.1"/>
</dbReference>
<feature type="transmembrane region" description="Helical" evidence="1">
    <location>
        <begin position="12"/>
        <end position="32"/>
    </location>
</feature>
<feature type="domain" description="DUF58" evidence="2">
    <location>
        <begin position="199"/>
        <end position="369"/>
    </location>
</feature>
<dbReference type="EMBL" id="CP061169">
    <property type="protein sequence ID" value="QPZ39957.1"/>
    <property type="molecule type" value="Genomic_DNA"/>
</dbReference>
<organism evidence="3 4">
    <name type="scientific">Paramicrobacterium chengjingii</name>
    <dbReference type="NCBI Taxonomy" id="2769067"/>
    <lineage>
        <taxon>Bacteria</taxon>
        <taxon>Bacillati</taxon>
        <taxon>Actinomycetota</taxon>
        <taxon>Actinomycetes</taxon>
        <taxon>Micrococcales</taxon>
        <taxon>Microbacteriaceae</taxon>
        <taxon>Paramicrobacterium</taxon>
    </lineage>
</organism>
<dbReference type="Proteomes" id="UP000662814">
    <property type="component" value="Chromosome"/>
</dbReference>
<dbReference type="Pfam" id="PF01882">
    <property type="entry name" value="DUF58"/>
    <property type="match status" value="1"/>
</dbReference>
<dbReference type="PANTHER" id="PTHR33608">
    <property type="entry name" value="BLL2464 PROTEIN"/>
    <property type="match status" value="1"/>
</dbReference>
<keyword evidence="1" id="KW-1133">Transmembrane helix</keyword>
<keyword evidence="1" id="KW-0472">Membrane</keyword>
<dbReference type="PANTHER" id="PTHR33608:SF14">
    <property type="entry name" value="POSSIBLE CONSERVED SECRETED PROTEIN"/>
    <property type="match status" value="1"/>
</dbReference>
<reference evidence="3 4" key="1">
    <citation type="submission" date="2020-12" db="EMBL/GenBank/DDBJ databases">
        <title>Microbacterium sp. HY060.</title>
        <authorList>
            <person name="Zhou J."/>
        </authorList>
    </citation>
    <scope>NUCLEOTIDE SEQUENCE [LARGE SCALE GENOMIC DNA]</scope>
    <source>
        <strain evidence="3 4">HY60</strain>
    </source>
</reference>
<evidence type="ECO:0000313" key="4">
    <source>
        <dbReference type="Proteomes" id="UP000662814"/>
    </source>
</evidence>
<keyword evidence="1" id="KW-0812">Transmembrane</keyword>
<keyword evidence="4" id="KW-1185">Reference proteome</keyword>
<name>A0ABX6YMK4_9MICO</name>
<evidence type="ECO:0000259" key="2">
    <source>
        <dbReference type="Pfam" id="PF01882"/>
    </source>
</evidence>
<sequence length="435" mass="47029">MTSSRHAVTWSPSGSLAGAIISGVIVIGVGLISSRPDVACCAIPLLSWAAWMWQHRPADETHVESVLDSTHANEAESRLAANLRLTASTDVEVVHARMIVGGSRRVSAVLDCRETARLFASSPVLHSGPRDVLAAQFTMASADGAFVSQPTAVHTVSHTVRPDIVPLPRLLLPHRLHGLTGAHESTRPGDGGGFRDIHPFAPGDRLRRIDWKATARLSRRAGDVYVRRTFAASDATTVIVMDTGDELGEVVAEWTRGRPHKSGITSMDAAREAAVAIAVAYTEAGDQVALQNLALGTRQMRRGSGDRHRERLLATIAEMRPNGVGMTRRRAPVVAAGAIIYVLSTFVDAEAASLASMWRAIGHRVIAIDTLPRGIRHGLSPEQATAHTILMMERDDRIHDMEATGVNVVRWTDSSGESRRDARFSALARERGRVR</sequence>
<accession>A0ABX6YMK4</accession>
<dbReference type="InterPro" id="IPR002881">
    <property type="entry name" value="DUF58"/>
</dbReference>
<evidence type="ECO:0000313" key="3">
    <source>
        <dbReference type="EMBL" id="QPZ39957.1"/>
    </source>
</evidence>